<gene>
    <name evidence="1" type="ORF">GLOINDRAFT_345200</name>
</gene>
<sequence length="59" mass="6708">MENIFDSLATNKAGEANLTSIITGGRRYLVFLNTRPIVSIFPIFEPQRKITKLFPPRVD</sequence>
<accession>U9UNK5</accession>
<name>U9UNK5_RHIID</name>
<protein>
    <submittedName>
        <fullName evidence="1">Uncharacterized protein</fullName>
    </submittedName>
</protein>
<dbReference type="HOGENOM" id="CLU_2967468_0_0_1"/>
<dbReference type="EMBL" id="KI280401">
    <property type="protein sequence ID" value="ESA17181.1"/>
    <property type="molecule type" value="Genomic_DNA"/>
</dbReference>
<organism evidence="1">
    <name type="scientific">Rhizophagus irregularis (strain DAOM 181602 / DAOM 197198 / MUCL 43194)</name>
    <name type="common">Arbuscular mycorrhizal fungus</name>
    <name type="synonym">Glomus intraradices</name>
    <dbReference type="NCBI Taxonomy" id="747089"/>
    <lineage>
        <taxon>Eukaryota</taxon>
        <taxon>Fungi</taxon>
        <taxon>Fungi incertae sedis</taxon>
        <taxon>Mucoromycota</taxon>
        <taxon>Glomeromycotina</taxon>
        <taxon>Glomeromycetes</taxon>
        <taxon>Glomerales</taxon>
        <taxon>Glomeraceae</taxon>
        <taxon>Rhizophagus</taxon>
    </lineage>
</organism>
<reference evidence="1" key="1">
    <citation type="submission" date="2013-07" db="EMBL/GenBank/DDBJ databases">
        <title>The genome of an arbuscular mycorrhizal fungus provides insights into the evolution of the oldest plant symbiosis.</title>
        <authorList>
            <consortium name="DOE Joint Genome Institute"/>
            <person name="Tisserant E."/>
            <person name="Malbreil M."/>
            <person name="Kuo A."/>
            <person name="Kohler A."/>
            <person name="Symeonidi A."/>
            <person name="Balestrini R."/>
            <person name="Charron P."/>
            <person name="Duensing N."/>
            <person name="Frei-dit-Frey N."/>
            <person name="Gianinazzi-Pearson V."/>
            <person name="Gilbert B."/>
            <person name="Handa Y."/>
            <person name="Hijri M."/>
            <person name="Kaul R."/>
            <person name="Kawaguchi M."/>
            <person name="Krajinski F."/>
            <person name="Lammers P."/>
            <person name="Lapierre D."/>
            <person name="Masclaux F.G."/>
            <person name="Murat C."/>
            <person name="Morin E."/>
            <person name="Ndikumana S."/>
            <person name="Pagni M."/>
            <person name="Petitpierre D."/>
            <person name="Requena N."/>
            <person name="Rosikiewicz P."/>
            <person name="Riley R."/>
            <person name="Saito K."/>
            <person name="San Clemente H."/>
            <person name="Shapiro H."/>
            <person name="van Tuinen D."/>
            <person name="Becard G."/>
            <person name="Bonfante P."/>
            <person name="Paszkowski U."/>
            <person name="Shachar-Hill Y."/>
            <person name="Young J.P."/>
            <person name="Sanders I.R."/>
            <person name="Henrissat B."/>
            <person name="Rensing S.A."/>
            <person name="Grigoriev I.V."/>
            <person name="Corradi N."/>
            <person name="Roux C."/>
            <person name="Martin F."/>
        </authorList>
    </citation>
    <scope>NUCLEOTIDE SEQUENCE</scope>
    <source>
        <strain evidence="1">DAOM 197198</strain>
    </source>
</reference>
<proteinExistence type="predicted"/>
<feature type="non-terminal residue" evidence="1">
    <location>
        <position position="59"/>
    </location>
</feature>
<dbReference type="AlphaFoldDB" id="U9UNK5"/>
<evidence type="ECO:0000313" key="1">
    <source>
        <dbReference type="EMBL" id="ESA17181.1"/>
    </source>
</evidence>